<dbReference type="Gene3D" id="2.40.100.10">
    <property type="entry name" value="Cyclophilin-like"/>
    <property type="match status" value="1"/>
</dbReference>
<dbReference type="EMBL" id="JABBJJ010000005">
    <property type="protein sequence ID" value="NMO13611.1"/>
    <property type="molecule type" value="Genomic_DNA"/>
</dbReference>
<evidence type="ECO:0000256" key="4">
    <source>
        <dbReference type="ARBA" id="ARBA00023235"/>
    </source>
</evidence>
<keyword evidence="3 5" id="KW-0697">Rotamase</keyword>
<dbReference type="Pfam" id="PF00160">
    <property type="entry name" value="Pro_isomerase"/>
    <property type="match status" value="1"/>
</dbReference>
<evidence type="ECO:0000313" key="7">
    <source>
        <dbReference type="EMBL" id="NMO13611.1"/>
    </source>
</evidence>
<proteinExistence type="inferred from homology"/>
<dbReference type="InterPro" id="IPR029000">
    <property type="entry name" value="Cyclophilin-like_dom_sf"/>
</dbReference>
<dbReference type="InterPro" id="IPR024936">
    <property type="entry name" value="Cyclophilin-type_PPIase"/>
</dbReference>
<dbReference type="CDD" id="cd00317">
    <property type="entry name" value="cyclophilin"/>
    <property type="match status" value="1"/>
</dbReference>
<evidence type="ECO:0000256" key="3">
    <source>
        <dbReference type="ARBA" id="ARBA00023110"/>
    </source>
</evidence>
<evidence type="ECO:0000256" key="1">
    <source>
        <dbReference type="ARBA" id="ARBA00002388"/>
    </source>
</evidence>
<dbReference type="PIRSF" id="PIRSF001467">
    <property type="entry name" value="Peptidylpro_ismrse"/>
    <property type="match status" value="1"/>
</dbReference>
<dbReference type="AlphaFoldDB" id="A0A848LBC4"/>
<evidence type="ECO:0000313" key="8">
    <source>
        <dbReference type="Proteomes" id="UP000518300"/>
    </source>
</evidence>
<keyword evidence="4 5" id="KW-0413">Isomerase</keyword>
<gene>
    <name evidence="7" type="ORF">HG543_01865</name>
</gene>
<comment type="caution">
    <text evidence="7">The sequence shown here is derived from an EMBL/GenBank/DDBJ whole genome shotgun (WGS) entry which is preliminary data.</text>
</comment>
<evidence type="ECO:0000259" key="6">
    <source>
        <dbReference type="PROSITE" id="PS50072"/>
    </source>
</evidence>
<name>A0A848LBC4_9BACT</name>
<dbReference type="PANTHER" id="PTHR45625:SF4">
    <property type="entry name" value="PEPTIDYLPROLYL ISOMERASE DOMAIN AND WD REPEAT-CONTAINING PROTEIN 1"/>
    <property type="match status" value="1"/>
</dbReference>
<dbReference type="InterPro" id="IPR044666">
    <property type="entry name" value="Cyclophilin_A-like"/>
</dbReference>
<dbReference type="PROSITE" id="PS50072">
    <property type="entry name" value="CSA_PPIASE_2"/>
    <property type="match status" value="1"/>
</dbReference>
<keyword evidence="8" id="KW-1185">Reference proteome</keyword>
<evidence type="ECO:0000256" key="2">
    <source>
        <dbReference type="ARBA" id="ARBA00007365"/>
    </source>
</evidence>
<dbReference type="Proteomes" id="UP000518300">
    <property type="component" value="Unassembled WGS sequence"/>
</dbReference>
<comment type="catalytic activity">
    <reaction evidence="5">
        <text>[protein]-peptidylproline (omega=180) = [protein]-peptidylproline (omega=0)</text>
        <dbReference type="Rhea" id="RHEA:16237"/>
        <dbReference type="Rhea" id="RHEA-COMP:10747"/>
        <dbReference type="Rhea" id="RHEA-COMP:10748"/>
        <dbReference type="ChEBI" id="CHEBI:83833"/>
        <dbReference type="ChEBI" id="CHEBI:83834"/>
        <dbReference type="EC" id="5.2.1.8"/>
    </reaction>
</comment>
<sequence length="183" mass="19848">MGMMDEVQAGKDLYATFDTTQGTIVVRLFSKDAPKTVSSFVGLATGELEFTDPSTGQKTKRPYYDGIIFHRVIPGFMIQGGDPTGSGRGGPGFNVPDEYQSGRTFDKVGLLATANIGRPNTNGSQFFITTSKPTYLNNKHTIFGEVVTGYDVVEKIAGVARDASDRPRQDVRINKLTISTTQP</sequence>
<evidence type="ECO:0000256" key="5">
    <source>
        <dbReference type="RuleBase" id="RU363019"/>
    </source>
</evidence>
<dbReference type="GO" id="GO:0003755">
    <property type="term" value="F:peptidyl-prolyl cis-trans isomerase activity"/>
    <property type="evidence" value="ECO:0007669"/>
    <property type="project" value="UniProtKB-UniRule"/>
</dbReference>
<dbReference type="PANTHER" id="PTHR45625">
    <property type="entry name" value="PEPTIDYL-PROLYL CIS-TRANS ISOMERASE-RELATED"/>
    <property type="match status" value="1"/>
</dbReference>
<reference evidence="7 8" key="1">
    <citation type="submission" date="2020-04" db="EMBL/GenBank/DDBJ databases">
        <title>Draft genome of Pyxidicoccus fallax type strain.</title>
        <authorList>
            <person name="Whitworth D.E."/>
        </authorList>
    </citation>
    <scope>NUCLEOTIDE SEQUENCE [LARGE SCALE GENOMIC DNA]</scope>
    <source>
        <strain evidence="7 8">DSM 14698</strain>
    </source>
</reference>
<comment type="similarity">
    <text evidence="2 5">Belongs to the cyclophilin-type PPIase family.</text>
</comment>
<dbReference type="EC" id="5.2.1.8" evidence="5"/>
<feature type="domain" description="PPIase cyclophilin-type" evidence="6">
    <location>
        <begin position="22"/>
        <end position="178"/>
    </location>
</feature>
<organism evidence="7 8">
    <name type="scientific">Pyxidicoccus fallax</name>
    <dbReference type="NCBI Taxonomy" id="394095"/>
    <lineage>
        <taxon>Bacteria</taxon>
        <taxon>Pseudomonadati</taxon>
        <taxon>Myxococcota</taxon>
        <taxon>Myxococcia</taxon>
        <taxon>Myxococcales</taxon>
        <taxon>Cystobacterineae</taxon>
        <taxon>Myxococcaceae</taxon>
        <taxon>Pyxidicoccus</taxon>
    </lineage>
</organism>
<dbReference type="InterPro" id="IPR002130">
    <property type="entry name" value="Cyclophilin-type_PPIase_dom"/>
</dbReference>
<protein>
    <recommendedName>
        <fullName evidence="5">Peptidyl-prolyl cis-trans isomerase</fullName>
        <shortName evidence="5">PPIase</shortName>
        <ecNumber evidence="5">5.2.1.8</ecNumber>
    </recommendedName>
</protein>
<dbReference type="PRINTS" id="PR00153">
    <property type="entry name" value="CSAPPISMRASE"/>
</dbReference>
<comment type="function">
    <text evidence="1 5">PPIases accelerate the folding of proteins. It catalyzes the cis-trans isomerization of proline imidic peptide bonds in oligopeptides.</text>
</comment>
<dbReference type="SUPFAM" id="SSF50891">
    <property type="entry name" value="Cyclophilin-like"/>
    <property type="match status" value="1"/>
</dbReference>
<accession>A0A848LBC4</accession>